<feature type="domain" description="Glycoside hydrolase family 2 catalytic" evidence="6">
    <location>
        <begin position="296"/>
        <end position="489"/>
    </location>
</feature>
<dbReference type="InterPro" id="IPR051913">
    <property type="entry name" value="GH2_Domain-Containing"/>
</dbReference>
<dbReference type="SUPFAM" id="SSF49785">
    <property type="entry name" value="Galactose-binding domain-like"/>
    <property type="match status" value="1"/>
</dbReference>
<dbReference type="Pfam" id="PF18565">
    <property type="entry name" value="Glyco_hydro2_C5"/>
    <property type="match status" value="1"/>
</dbReference>
<feature type="domain" description="DUF4982" evidence="8">
    <location>
        <begin position="652"/>
        <end position="711"/>
    </location>
</feature>
<dbReference type="PANTHER" id="PTHR42732:SF1">
    <property type="entry name" value="BETA-MANNOSIDASE"/>
    <property type="match status" value="1"/>
</dbReference>
<dbReference type="InterPro" id="IPR008979">
    <property type="entry name" value="Galactose-bd-like_sf"/>
</dbReference>
<dbReference type="GO" id="GO:0004553">
    <property type="term" value="F:hydrolase activity, hydrolyzing O-glycosyl compounds"/>
    <property type="evidence" value="ECO:0007669"/>
    <property type="project" value="InterPro"/>
</dbReference>
<dbReference type="InterPro" id="IPR006104">
    <property type="entry name" value="Glyco_hydro_2_N"/>
</dbReference>
<dbReference type="RefSeq" id="WP_090970119.1">
    <property type="nucleotide sequence ID" value="NZ_FOLL01000001.1"/>
</dbReference>
<keyword evidence="11" id="KW-1185">Reference proteome</keyword>
<dbReference type="SUPFAM" id="SSF49303">
    <property type="entry name" value="beta-Galactosidase/glucuronidase domain"/>
    <property type="match status" value="1"/>
</dbReference>
<evidence type="ECO:0000259" key="9">
    <source>
        <dbReference type="Pfam" id="PF18565"/>
    </source>
</evidence>
<evidence type="ECO:0000259" key="6">
    <source>
        <dbReference type="Pfam" id="PF02836"/>
    </source>
</evidence>
<dbReference type="Gene3D" id="2.60.40.10">
    <property type="entry name" value="Immunoglobulins"/>
    <property type="match status" value="3"/>
</dbReference>
<evidence type="ECO:0000259" key="8">
    <source>
        <dbReference type="Pfam" id="PF16355"/>
    </source>
</evidence>
<feature type="domain" description="Glycoside hydrolase family 2" evidence="9">
    <location>
        <begin position="731"/>
        <end position="822"/>
    </location>
</feature>
<dbReference type="Gene3D" id="3.20.20.80">
    <property type="entry name" value="Glycosidases"/>
    <property type="match status" value="1"/>
</dbReference>
<feature type="domain" description="Glycoside hydrolase family 2 immunoglobulin-like beta-sandwich" evidence="5">
    <location>
        <begin position="185"/>
        <end position="289"/>
    </location>
</feature>
<reference evidence="10 11" key="1">
    <citation type="submission" date="2016-10" db="EMBL/GenBank/DDBJ databases">
        <authorList>
            <person name="de Groot N.N."/>
        </authorList>
    </citation>
    <scope>NUCLEOTIDE SEQUENCE [LARGE SCALE GENOMIC DNA]</scope>
    <source>
        <strain evidence="10 11">DSM 22900</strain>
    </source>
</reference>
<comment type="similarity">
    <text evidence="1">Belongs to the glycosyl hydrolase 2 family.</text>
</comment>
<evidence type="ECO:0000256" key="1">
    <source>
        <dbReference type="ARBA" id="ARBA00007401"/>
    </source>
</evidence>
<evidence type="ECO:0000256" key="3">
    <source>
        <dbReference type="ARBA" id="ARBA00023295"/>
    </source>
</evidence>
<keyword evidence="3" id="KW-0326">Glycosidase</keyword>
<gene>
    <name evidence="10" type="ORF">SAMN05421747_101171</name>
</gene>
<organism evidence="10 11">
    <name type="scientific">Parapedobacter composti</name>
    <dbReference type="NCBI Taxonomy" id="623281"/>
    <lineage>
        <taxon>Bacteria</taxon>
        <taxon>Pseudomonadati</taxon>
        <taxon>Bacteroidota</taxon>
        <taxon>Sphingobacteriia</taxon>
        <taxon>Sphingobacteriales</taxon>
        <taxon>Sphingobacteriaceae</taxon>
        <taxon>Parapedobacter</taxon>
    </lineage>
</organism>
<dbReference type="PANTHER" id="PTHR42732">
    <property type="entry name" value="BETA-GALACTOSIDASE"/>
    <property type="match status" value="1"/>
</dbReference>
<dbReference type="AlphaFoldDB" id="A0A1I1DXZ7"/>
<dbReference type="InterPro" id="IPR006101">
    <property type="entry name" value="Glyco_hydro_2"/>
</dbReference>
<dbReference type="InterPro" id="IPR036156">
    <property type="entry name" value="Beta-gal/glucu_dom_sf"/>
</dbReference>
<dbReference type="InterPro" id="IPR013783">
    <property type="entry name" value="Ig-like_fold"/>
</dbReference>
<evidence type="ECO:0000256" key="4">
    <source>
        <dbReference type="SAM" id="SignalP"/>
    </source>
</evidence>
<dbReference type="Proteomes" id="UP000199577">
    <property type="component" value="Unassembled WGS sequence"/>
</dbReference>
<evidence type="ECO:0000256" key="2">
    <source>
        <dbReference type="ARBA" id="ARBA00022801"/>
    </source>
</evidence>
<feature type="domain" description="Glycosyl hydrolases family 2 sugar binding" evidence="7">
    <location>
        <begin position="54"/>
        <end position="177"/>
    </location>
</feature>
<dbReference type="InterPro" id="IPR017853">
    <property type="entry name" value="GH"/>
</dbReference>
<dbReference type="PRINTS" id="PR00132">
    <property type="entry name" value="GLHYDRLASE2"/>
</dbReference>
<dbReference type="Pfam" id="PF00703">
    <property type="entry name" value="Glyco_hydro_2"/>
    <property type="match status" value="1"/>
</dbReference>
<keyword evidence="4" id="KW-0732">Signal</keyword>
<dbReference type="EMBL" id="FOLL01000001">
    <property type="protein sequence ID" value="SFB79694.1"/>
    <property type="molecule type" value="Genomic_DNA"/>
</dbReference>
<dbReference type="Pfam" id="PF16355">
    <property type="entry name" value="DUF4982"/>
    <property type="match status" value="1"/>
</dbReference>
<dbReference type="SUPFAM" id="SSF51445">
    <property type="entry name" value="(Trans)glycosidases"/>
    <property type="match status" value="1"/>
</dbReference>
<dbReference type="Gene3D" id="2.60.120.260">
    <property type="entry name" value="Galactose-binding domain-like"/>
    <property type="match status" value="1"/>
</dbReference>
<keyword evidence="2" id="KW-0378">Hydrolase</keyword>
<protein>
    <recommendedName>
        <fullName evidence="12">Beta-galactosidase</fullName>
    </recommendedName>
</protein>
<evidence type="ECO:0000313" key="10">
    <source>
        <dbReference type="EMBL" id="SFB79694.1"/>
    </source>
</evidence>
<feature type="signal peptide" evidence="4">
    <location>
        <begin position="1"/>
        <end position="19"/>
    </location>
</feature>
<dbReference type="GO" id="GO:0005975">
    <property type="term" value="P:carbohydrate metabolic process"/>
    <property type="evidence" value="ECO:0007669"/>
    <property type="project" value="InterPro"/>
</dbReference>
<sequence>MRVVCLLCFVWTCCEVSFAQPGFGQAGRINGDWLFTLGDVANGPAADLDDRSWQRIQLPHDWSVKGHLSPTLASATGYLPGGIGWYRKKVIVPLEKQGDRVYLYFEGVYNRSEVFINGHSLGYRPNGYISFMYDATPYIRYGTENTIAVRVDHSQHADSRWYTGSGIYRDVWLVTAPQVHLAQWGVYAYPELSKDRGVLHVEVNLENHTDNAAAVSVINELVGPDGQVVAKKTNHARIRAGGGDKLQLALHVKNPQLWGLDHPVLYQLRTTVLQDGREIDRNLIRTGFRTFTFDPDKGFALNGEWMKVKGVCLHHDSGVLGAEVYPEVWRRRLLTLKELGCNAIRTSHNPQAPGLYALCDELGLLVLNEAFDEWEFPKRKWLEGWNVGTPGFQGSFDFFEEWGERDLADMVRRDRNHLSIFAWSIGNEVDYPNDPYSHPVLDGSREGGFTQPIFGGYKPDAPDAMRLGGIAKRLAAVVKQYDKSRPVTAGLAGVAMSNETEYPAALDITGYNYTESRYQQDHERYPDRVIYGSENRHDLAAWKAVRDNEHIFGQFLWTGIDYLGESGRWPSRGFYSGLLDFGGFVKPRGRFRQALWSDRPVAYLGTYPTPGKGSAAGNQDVWSALEAEQRGRREERVPSMDAWPVWNYQEEQSIRVVCYTNVAQARLELNGNPVGEVKSYNDEHGIIHWDIPYRPGKLEVIGMDTDGRETCRYSIQTSRRPHALRIVSAERSEDSTGVAQVTVQVVDEEGVPVMLADDEVTCEVAGPARLLGLEAGNNTDMSDYTDNRHRVYRGKLIAYIQMTGTDEPVRVRFKSPWLESCSLSL</sequence>
<dbReference type="STRING" id="623281.SAMN05421747_101171"/>
<proteinExistence type="inferred from homology"/>
<dbReference type="Pfam" id="PF02836">
    <property type="entry name" value="Glyco_hydro_2_C"/>
    <property type="match status" value="1"/>
</dbReference>
<dbReference type="InterPro" id="IPR032311">
    <property type="entry name" value="DUF4982"/>
</dbReference>
<accession>A0A1I1DXZ7</accession>
<dbReference type="InterPro" id="IPR006102">
    <property type="entry name" value="Ig-like_GH2"/>
</dbReference>
<dbReference type="Pfam" id="PF02837">
    <property type="entry name" value="Glyco_hydro_2_N"/>
    <property type="match status" value="1"/>
</dbReference>
<dbReference type="InterPro" id="IPR006103">
    <property type="entry name" value="Glyco_hydro_2_cat"/>
</dbReference>
<evidence type="ECO:0000259" key="5">
    <source>
        <dbReference type="Pfam" id="PF00703"/>
    </source>
</evidence>
<evidence type="ECO:0000313" key="11">
    <source>
        <dbReference type="Proteomes" id="UP000199577"/>
    </source>
</evidence>
<evidence type="ECO:0000259" key="7">
    <source>
        <dbReference type="Pfam" id="PF02837"/>
    </source>
</evidence>
<evidence type="ECO:0008006" key="12">
    <source>
        <dbReference type="Google" id="ProtNLM"/>
    </source>
</evidence>
<dbReference type="OrthoDB" id="9801077at2"/>
<name>A0A1I1DXZ7_9SPHI</name>
<feature type="chain" id="PRO_5011721445" description="Beta-galactosidase" evidence="4">
    <location>
        <begin position="20"/>
        <end position="825"/>
    </location>
</feature>
<dbReference type="InterPro" id="IPR040605">
    <property type="entry name" value="Glyco_hydro2_dom5"/>
</dbReference>